<keyword evidence="4" id="KW-0221">Differentiation</keyword>
<dbReference type="GO" id="GO:0005516">
    <property type="term" value="F:calmodulin binding"/>
    <property type="evidence" value="ECO:0007669"/>
    <property type="project" value="UniProtKB-KW"/>
</dbReference>
<evidence type="ECO:0000256" key="12">
    <source>
        <dbReference type="ARBA" id="ARBA00032498"/>
    </source>
</evidence>
<gene>
    <name evidence="16" type="ORF">PACLA_8A028815</name>
</gene>
<dbReference type="FunFam" id="1.10.30.10:FF:000003">
    <property type="entry name" value="Putative transcription factor SOX-6"/>
    <property type="match status" value="1"/>
</dbReference>
<keyword evidence="17" id="KW-1185">Reference proteome</keyword>
<keyword evidence="7" id="KW-0805">Transcription regulation</keyword>
<keyword evidence="6" id="KW-0726">Sexual differentiation</keyword>
<keyword evidence="10" id="KW-0804">Transcription</keyword>
<dbReference type="AlphaFoldDB" id="A0A7D9II68"/>
<evidence type="ECO:0000256" key="8">
    <source>
        <dbReference type="ARBA" id="ARBA00023125"/>
    </source>
</evidence>
<comment type="caution">
    <text evidence="16">The sequence shown here is derived from an EMBL/GenBank/DDBJ whole genome shotgun (WGS) entry which is preliminary data.</text>
</comment>
<dbReference type="GO" id="GO:0016607">
    <property type="term" value="C:nuclear speck"/>
    <property type="evidence" value="ECO:0007669"/>
    <property type="project" value="UniProtKB-SubCell"/>
</dbReference>
<evidence type="ECO:0000256" key="4">
    <source>
        <dbReference type="ARBA" id="ARBA00022782"/>
    </source>
</evidence>
<feature type="region of interest" description="Disordered" evidence="14">
    <location>
        <begin position="88"/>
        <end position="120"/>
    </location>
</feature>
<keyword evidence="8" id="KW-0238">DNA-binding</keyword>
<keyword evidence="5" id="KW-0112">Calmodulin-binding</keyword>
<evidence type="ECO:0000313" key="16">
    <source>
        <dbReference type="EMBL" id="CAB4010125.1"/>
    </source>
</evidence>
<dbReference type="OrthoDB" id="6247875at2759"/>
<feature type="non-terminal residue" evidence="16">
    <location>
        <position position="222"/>
    </location>
</feature>
<dbReference type="GO" id="GO:0001228">
    <property type="term" value="F:DNA-binding transcription activator activity, RNA polymerase II-specific"/>
    <property type="evidence" value="ECO:0007669"/>
    <property type="project" value="TreeGrafter"/>
</dbReference>
<evidence type="ECO:0000259" key="15">
    <source>
        <dbReference type="PROSITE" id="PS50118"/>
    </source>
</evidence>
<evidence type="ECO:0000256" key="2">
    <source>
        <dbReference type="ARBA" id="ARBA00005998"/>
    </source>
</evidence>
<comment type="function">
    <text evidence="13">Transcriptional regulator that controls a genetic switch in male development. It is necessary and sufficient for initiating male sex determination by directing the development of supporting cell precursors (pre-Sertoli cells) as Sertoli rather than granulosa cells. Involved in different aspects of gene regulation including promoter activation or repression. Binds to the DNA consensus sequence 5'-[AT]AACAA[AT]-3'. SRY HMG box recognizes DNA by partial intercalation in the minor groove and promotes DNA bending. Also involved in pre-mRNA splicing. In male adult brain involved in the maintenance of motor functions of dopaminergic neurons.</text>
</comment>
<organism evidence="16 17">
    <name type="scientific">Paramuricea clavata</name>
    <name type="common">Red gorgonian</name>
    <name type="synonym">Violescent sea-whip</name>
    <dbReference type="NCBI Taxonomy" id="317549"/>
    <lineage>
        <taxon>Eukaryota</taxon>
        <taxon>Metazoa</taxon>
        <taxon>Cnidaria</taxon>
        <taxon>Anthozoa</taxon>
        <taxon>Octocorallia</taxon>
        <taxon>Malacalcyonacea</taxon>
        <taxon>Plexauridae</taxon>
        <taxon>Paramuricea</taxon>
    </lineage>
</organism>
<feature type="domain" description="HMG box" evidence="15">
    <location>
        <begin position="27"/>
        <end position="95"/>
    </location>
</feature>
<protein>
    <recommendedName>
        <fullName evidence="3">Sex-determining region Y protein</fullName>
    </recommendedName>
    <alternativeName>
        <fullName evidence="12">Testis-determining factor</fullName>
    </alternativeName>
</protein>
<dbReference type="SUPFAM" id="SSF47095">
    <property type="entry name" value="HMG-box"/>
    <property type="match status" value="1"/>
</dbReference>
<name>A0A7D9II68_PARCT</name>
<keyword evidence="11" id="KW-0539">Nucleus</keyword>
<dbReference type="PANTHER" id="PTHR10270">
    <property type="entry name" value="SOX TRANSCRIPTION FACTOR"/>
    <property type="match status" value="1"/>
</dbReference>
<dbReference type="InterPro" id="IPR036910">
    <property type="entry name" value="HMG_box_dom_sf"/>
</dbReference>
<accession>A0A7D9II68</accession>
<dbReference type="GO" id="GO:0030154">
    <property type="term" value="P:cell differentiation"/>
    <property type="evidence" value="ECO:0007669"/>
    <property type="project" value="UniProtKB-KW"/>
</dbReference>
<evidence type="ECO:0000256" key="7">
    <source>
        <dbReference type="ARBA" id="ARBA00023015"/>
    </source>
</evidence>
<evidence type="ECO:0000256" key="10">
    <source>
        <dbReference type="ARBA" id="ARBA00023163"/>
    </source>
</evidence>
<dbReference type="PROSITE" id="PS50118">
    <property type="entry name" value="HMG_BOX_2"/>
    <property type="match status" value="1"/>
</dbReference>
<evidence type="ECO:0000313" key="17">
    <source>
        <dbReference type="Proteomes" id="UP001152795"/>
    </source>
</evidence>
<dbReference type="GO" id="GO:0000978">
    <property type="term" value="F:RNA polymerase II cis-regulatory region sequence-specific DNA binding"/>
    <property type="evidence" value="ECO:0007669"/>
    <property type="project" value="TreeGrafter"/>
</dbReference>
<keyword evidence="9" id="KW-0010">Activator</keyword>
<dbReference type="Proteomes" id="UP001152795">
    <property type="component" value="Unassembled WGS sequence"/>
</dbReference>
<dbReference type="InterPro" id="IPR009071">
    <property type="entry name" value="HMG_box_dom"/>
</dbReference>
<dbReference type="PANTHER" id="PTHR10270:SF161">
    <property type="entry name" value="SEX-DETERMINING REGION Y PROTEIN"/>
    <property type="match status" value="1"/>
</dbReference>
<feature type="compositionally biased region" description="Basic and acidic residues" evidence="14">
    <location>
        <begin position="104"/>
        <end position="117"/>
    </location>
</feature>
<comment type="similarity">
    <text evidence="2">Belongs to the SRY family.</text>
</comment>
<evidence type="ECO:0000256" key="14">
    <source>
        <dbReference type="SAM" id="MobiDB-lite"/>
    </source>
</evidence>
<comment type="subcellular location">
    <subcellularLocation>
        <location evidence="1">Nucleus speckle</location>
    </subcellularLocation>
</comment>
<proteinExistence type="inferred from homology"/>
<dbReference type="EMBL" id="CACRXK020006683">
    <property type="protein sequence ID" value="CAB4010125.1"/>
    <property type="molecule type" value="Genomic_DNA"/>
</dbReference>
<evidence type="ECO:0000256" key="3">
    <source>
        <dbReference type="ARBA" id="ARBA00019052"/>
    </source>
</evidence>
<evidence type="ECO:0000256" key="5">
    <source>
        <dbReference type="ARBA" id="ARBA00022860"/>
    </source>
</evidence>
<dbReference type="Pfam" id="PF00505">
    <property type="entry name" value="HMG_box"/>
    <property type="match status" value="1"/>
</dbReference>
<evidence type="ECO:0000256" key="13">
    <source>
        <dbReference type="ARBA" id="ARBA00045821"/>
    </source>
</evidence>
<reference evidence="16" key="1">
    <citation type="submission" date="2020-04" db="EMBL/GenBank/DDBJ databases">
        <authorList>
            <person name="Alioto T."/>
            <person name="Alioto T."/>
            <person name="Gomez Garrido J."/>
        </authorList>
    </citation>
    <scope>NUCLEOTIDE SEQUENCE</scope>
    <source>
        <strain evidence="16">A484AB</strain>
    </source>
</reference>
<dbReference type="CDD" id="cd22004">
    <property type="entry name" value="HMG-box_SOX"/>
    <property type="match status" value="1"/>
</dbReference>
<dbReference type="GO" id="GO:0007548">
    <property type="term" value="P:sex differentiation"/>
    <property type="evidence" value="ECO:0007669"/>
    <property type="project" value="UniProtKB-KW"/>
</dbReference>
<evidence type="ECO:0000256" key="6">
    <source>
        <dbReference type="ARBA" id="ARBA00022928"/>
    </source>
</evidence>
<dbReference type="InterPro" id="IPR050140">
    <property type="entry name" value="SRY-related_HMG-box_TF-like"/>
</dbReference>
<sequence>FGQKYRPVAYMQKKGLSEQESIQNMHIKRPMNCFMLWSREKRCEILKKNPGINNAVISKMLGEAWRKLSDKEKKPYVKEAKRLTAKLLEDHPDYKYRPRRRKTKTPESRKPTNKTELDTTTNIPYSTAAMHHTPYSQPAQIIHPQGFWPKYAGNYSKISSENDPPTPTFCLSPTEVCNPVRTAFPFRALPSYGYCVYDQDMLTSPYYVNWCNPRSAWLQNQM</sequence>
<evidence type="ECO:0000256" key="9">
    <source>
        <dbReference type="ARBA" id="ARBA00023159"/>
    </source>
</evidence>
<evidence type="ECO:0000256" key="11">
    <source>
        <dbReference type="ARBA" id="ARBA00023242"/>
    </source>
</evidence>
<dbReference type="Gene3D" id="1.10.30.10">
    <property type="entry name" value="High mobility group box domain"/>
    <property type="match status" value="1"/>
</dbReference>
<dbReference type="SMART" id="SM00398">
    <property type="entry name" value="HMG"/>
    <property type="match status" value="1"/>
</dbReference>
<evidence type="ECO:0000256" key="1">
    <source>
        <dbReference type="ARBA" id="ARBA00004324"/>
    </source>
</evidence>